<evidence type="ECO:0000313" key="2">
    <source>
        <dbReference type="Proteomes" id="UP000323225"/>
    </source>
</evidence>
<accession>A0A5Q6PG53</accession>
<comment type="caution">
    <text evidence="1">The sequence shown here is derived from an EMBL/GenBank/DDBJ whole genome shotgun (WGS) entry which is preliminary data.</text>
</comment>
<dbReference type="Proteomes" id="UP000323225">
    <property type="component" value="Unassembled WGS sequence"/>
</dbReference>
<sequence length="223" mass="25686">MNKKGNVYLGDCFDGTVFLVYEHDKKLLKIVPRNENALYTMLTEIYGKNPGCLNLDQDQLTHIVNSMGEKAPEGFRIEPFEVMSLNDNLGQLSLIIFEESPQFVVEKLEIDYFKYQLNIEYVTRVFSGLAYGLSIPVFADEHTCLTSNRPVKSVCTSTKHEPLTEREIEDIVFELKAKFSKSNFSNFEDVKDMINKKLKDTGNTYEYPYVQLVALVNKIFFMV</sequence>
<reference evidence="1 2" key="1">
    <citation type="submission" date="2019-09" db="EMBL/GenBank/DDBJ databases">
        <authorList>
            <person name="Kritzky A."/>
            <person name="Schelkanova E.Y."/>
            <person name="Alkhova Z.V."/>
            <person name="Smirnova N.I."/>
        </authorList>
    </citation>
    <scope>NUCLEOTIDE SEQUENCE [LARGE SCALE GENOMIC DNA]</scope>
    <source>
        <strain evidence="1 2">M1526</strain>
    </source>
</reference>
<protein>
    <submittedName>
        <fullName evidence="1">Uncharacterized protein</fullName>
    </submittedName>
</protein>
<name>A0A5Q6PG53_VIBCL</name>
<dbReference type="EMBL" id="VUAA01000019">
    <property type="protein sequence ID" value="KAA1253680.1"/>
    <property type="molecule type" value="Genomic_DNA"/>
</dbReference>
<gene>
    <name evidence="1" type="ORF">F0M16_16525</name>
</gene>
<proteinExistence type="predicted"/>
<organism evidence="1 2">
    <name type="scientific">Vibrio cholerae</name>
    <dbReference type="NCBI Taxonomy" id="666"/>
    <lineage>
        <taxon>Bacteria</taxon>
        <taxon>Pseudomonadati</taxon>
        <taxon>Pseudomonadota</taxon>
        <taxon>Gammaproteobacteria</taxon>
        <taxon>Vibrionales</taxon>
        <taxon>Vibrionaceae</taxon>
        <taxon>Vibrio</taxon>
    </lineage>
</organism>
<dbReference type="AlphaFoldDB" id="A0A5Q6PG53"/>
<evidence type="ECO:0000313" key="1">
    <source>
        <dbReference type="EMBL" id="KAA1253680.1"/>
    </source>
</evidence>